<organism evidence="1 2">
    <name type="scientific">Bordetella ansorpii</name>
    <dbReference type="NCBI Taxonomy" id="288768"/>
    <lineage>
        <taxon>Bacteria</taxon>
        <taxon>Pseudomonadati</taxon>
        <taxon>Pseudomonadota</taxon>
        <taxon>Betaproteobacteria</taxon>
        <taxon>Burkholderiales</taxon>
        <taxon>Alcaligenaceae</taxon>
        <taxon>Bordetella</taxon>
    </lineage>
</organism>
<proteinExistence type="predicted"/>
<dbReference type="EMBL" id="FKBS01000025">
    <property type="protein sequence ID" value="SAI46575.1"/>
    <property type="molecule type" value="Genomic_DNA"/>
</dbReference>
<sequence>MNQTELNQLARRLEGVDNLSNSERVALLRDIERAARHDLYGATQLWRDHVPKDADLRMPQVLAVAEVVHKRFEGRADQERAPIALYSERDTEVGRPESGREYRGPIVGFTPDYAVQRAENGDYVLHGRRGLTGATEELGREDVSIRYPFSPRGVGLVQKIEPAAEHDRTVMRLQKPHETAMEHAR</sequence>
<evidence type="ECO:0000313" key="1">
    <source>
        <dbReference type="EMBL" id="SAI46575.1"/>
    </source>
</evidence>
<dbReference type="RefSeq" id="WP_156523145.1">
    <property type="nucleotide sequence ID" value="NZ_FKBS01000025.1"/>
</dbReference>
<dbReference type="Proteomes" id="UP000077037">
    <property type="component" value="Unassembled WGS sequence"/>
</dbReference>
<dbReference type="AlphaFoldDB" id="A0A157QKW4"/>
<name>A0A157QKW4_9BORD</name>
<reference evidence="1 2" key="1">
    <citation type="submission" date="2016-03" db="EMBL/GenBank/DDBJ databases">
        <authorList>
            <consortium name="Pathogen Informatics"/>
        </authorList>
    </citation>
    <scope>NUCLEOTIDE SEQUENCE [LARGE SCALE GENOMIC DNA]</scope>
    <source>
        <strain evidence="1 2">NCTC13364</strain>
    </source>
</reference>
<accession>A0A157QKW4</accession>
<protein>
    <submittedName>
        <fullName evidence="1">Uncharacterized protein</fullName>
    </submittedName>
</protein>
<dbReference type="OrthoDB" id="8633354at2"/>
<evidence type="ECO:0000313" key="2">
    <source>
        <dbReference type="Proteomes" id="UP000077037"/>
    </source>
</evidence>
<gene>
    <name evidence="1" type="ORF">SAMEA1982600_03696</name>
</gene>